<dbReference type="OrthoDB" id="3793934at2759"/>
<reference evidence="2" key="1">
    <citation type="journal article" date="2020" name="Stud. Mycol.">
        <title>101 Dothideomycetes genomes: a test case for predicting lifestyles and emergence of pathogens.</title>
        <authorList>
            <person name="Haridas S."/>
            <person name="Albert R."/>
            <person name="Binder M."/>
            <person name="Bloem J."/>
            <person name="Labutti K."/>
            <person name="Salamov A."/>
            <person name="Andreopoulos B."/>
            <person name="Baker S."/>
            <person name="Barry K."/>
            <person name="Bills G."/>
            <person name="Bluhm B."/>
            <person name="Cannon C."/>
            <person name="Castanera R."/>
            <person name="Culley D."/>
            <person name="Daum C."/>
            <person name="Ezra D."/>
            <person name="Gonzalez J."/>
            <person name="Henrissat B."/>
            <person name="Kuo A."/>
            <person name="Liang C."/>
            <person name="Lipzen A."/>
            <person name="Lutzoni F."/>
            <person name="Magnuson J."/>
            <person name="Mondo S."/>
            <person name="Nolan M."/>
            <person name="Ohm R."/>
            <person name="Pangilinan J."/>
            <person name="Park H.-J."/>
            <person name="Ramirez L."/>
            <person name="Alfaro M."/>
            <person name="Sun H."/>
            <person name="Tritt A."/>
            <person name="Yoshinaga Y."/>
            <person name="Zwiers L.-H."/>
            <person name="Turgeon B."/>
            <person name="Goodwin S."/>
            <person name="Spatafora J."/>
            <person name="Crous P."/>
            <person name="Grigoriev I."/>
        </authorList>
    </citation>
    <scope>NUCLEOTIDE SEQUENCE</scope>
    <source>
        <strain evidence="2">CBS 122367</strain>
    </source>
</reference>
<protein>
    <recommendedName>
        <fullName evidence="1">F-box domain-containing protein</fullName>
    </recommendedName>
</protein>
<accession>A0A6G1J0C5</accession>
<name>A0A6G1J0C5_9PLEO</name>
<dbReference type="InterPro" id="IPR001810">
    <property type="entry name" value="F-box_dom"/>
</dbReference>
<proteinExistence type="predicted"/>
<dbReference type="PROSITE" id="PS50181">
    <property type="entry name" value="FBOX"/>
    <property type="match status" value="1"/>
</dbReference>
<dbReference type="CDD" id="cd09917">
    <property type="entry name" value="F-box_SF"/>
    <property type="match status" value="1"/>
</dbReference>
<feature type="domain" description="F-box" evidence="1">
    <location>
        <begin position="31"/>
        <end position="89"/>
    </location>
</feature>
<evidence type="ECO:0000259" key="1">
    <source>
        <dbReference type="PROSITE" id="PS50181"/>
    </source>
</evidence>
<evidence type="ECO:0000313" key="3">
    <source>
        <dbReference type="Proteomes" id="UP000799291"/>
    </source>
</evidence>
<gene>
    <name evidence="2" type="ORF">K458DRAFT_418260</name>
</gene>
<dbReference type="Pfam" id="PF00646">
    <property type="entry name" value="F-box"/>
    <property type="match status" value="1"/>
</dbReference>
<dbReference type="AlphaFoldDB" id="A0A6G1J0C5"/>
<dbReference type="SUPFAM" id="SSF81383">
    <property type="entry name" value="F-box domain"/>
    <property type="match status" value="1"/>
</dbReference>
<organism evidence="2 3">
    <name type="scientific">Lentithecium fluviatile CBS 122367</name>
    <dbReference type="NCBI Taxonomy" id="1168545"/>
    <lineage>
        <taxon>Eukaryota</taxon>
        <taxon>Fungi</taxon>
        <taxon>Dikarya</taxon>
        <taxon>Ascomycota</taxon>
        <taxon>Pezizomycotina</taxon>
        <taxon>Dothideomycetes</taxon>
        <taxon>Pleosporomycetidae</taxon>
        <taxon>Pleosporales</taxon>
        <taxon>Massarineae</taxon>
        <taxon>Lentitheciaceae</taxon>
        <taxon>Lentithecium</taxon>
    </lineage>
</organism>
<evidence type="ECO:0000313" key="2">
    <source>
        <dbReference type="EMBL" id="KAF2683954.1"/>
    </source>
</evidence>
<dbReference type="InterPro" id="IPR036047">
    <property type="entry name" value="F-box-like_dom_sf"/>
</dbReference>
<dbReference type="Proteomes" id="UP000799291">
    <property type="component" value="Unassembled WGS sequence"/>
</dbReference>
<keyword evidence="3" id="KW-1185">Reference proteome</keyword>
<dbReference type="EMBL" id="MU005582">
    <property type="protein sequence ID" value="KAF2683954.1"/>
    <property type="molecule type" value="Genomic_DNA"/>
</dbReference>
<sequence length="379" mass="41936">MGWPDQILDRIIPHQWRISRPVFQFPSSHGPATLPGLPTEIMLEIASHLPVSSVAILTLVSKHFQCVLGTKSRGQLGDETNERRVFSHLLARNLSDYVADSGLIRKLPSSRPSSYKKGSRRHYSEKNGFLVPYTRFGYAVTWPHVLLALKRDAYSAPHRISLSAFDHASKSGSRKETVHFNALARIVSGHLLLRCTYKTPAVSRKQAGIEYQGLAALELDICRHSSTKRRGFAWFDNHLANALLGGGGRKFTIHEMISRGGDETRNYGWDDSLDADNLNDLLVPTNNASADISGQCTFCFTEYTVSKSGTKRGEIDIKVWQDLGTGSFLSDELAESFDTQWKALVSSTALIRQFPFGSVRAAFEEGDGSRLVAGPVEVG</sequence>